<feature type="region of interest" description="Disordered" evidence="1">
    <location>
        <begin position="275"/>
        <end position="296"/>
    </location>
</feature>
<dbReference type="SUPFAM" id="SSF54637">
    <property type="entry name" value="Thioesterase/thiol ester dehydrase-isomerase"/>
    <property type="match status" value="1"/>
</dbReference>
<dbReference type="RefSeq" id="XP_015411353.1">
    <property type="nucleotide sequence ID" value="XM_015546290.1"/>
</dbReference>
<dbReference type="Gene3D" id="3.10.129.10">
    <property type="entry name" value="Hotdog Thioesterase"/>
    <property type="match status" value="1"/>
</dbReference>
<proteinExistence type="predicted"/>
<feature type="chain" id="PRO_5005553785" description="DUF1996 domain-containing protein" evidence="2">
    <location>
        <begin position="17"/>
        <end position="593"/>
    </location>
</feature>
<reference evidence="4 5" key="1">
    <citation type="submission" date="2014-06" db="EMBL/GenBank/DDBJ databases">
        <title>The Genome of the Aflatoxigenic Filamentous Fungus Aspergillus nomius.</title>
        <authorList>
            <person name="Moore M.G."/>
            <person name="Shannon B.M."/>
            <person name="Brian M.M."/>
        </authorList>
    </citation>
    <scope>NUCLEOTIDE SEQUENCE [LARGE SCALE GENOMIC DNA]</scope>
    <source>
        <strain evidence="4 5">NRRL 13137</strain>
    </source>
</reference>
<protein>
    <recommendedName>
        <fullName evidence="3">DUF1996 domain-containing protein</fullName>
    </recommendedName>
</protein>
<dbReference type="OrthoDB" id="74764at2759"/>
<evidence type="ECO:0000313" key="5">
    <source>
        <dbReference type="Proteomes" id="UP000037505"/>
    </source>
</evidence>
<dbReference type="InterPro" id="IPR018535">
    <property type="entry name" value="DUF1996"/>
</dbReference>
<dbReference type="Pfam" id="PF09362">
    <property type="entry name" value="DUF1996"/>
    <property type="match status" value="1"/>
</dbReference>
<gene>
    <name evidence="4" type="ORF">ANOM_001032</name>
</gene>
<feature type="signal peptide" evidence="2">
    <location>
        <begin position="1"/>
        <end position="16"/>
    </location>
</feature>
<organism evidence="4 5">
    <name type="scientific">Aspergillus nomiae NRRL (strain ATCC 15546 / NRRL 13137 / CBS 260.88 / M93)</name>
    <dbReference type="NCBI Taxonomy" id="1509407"/>
    <lineage>
        <taxon>Eukaryota</taxon>
        <taxon>Fungi</taxon>
        <taxon>Dikarya</taxon>
        <taxon>Ascomycota</taxon>
        <taxon>Pezizomycotina</taxon>
        <taxon>Eurotiomycetes</taxon>
        <taxon>Eurotiomycetidae</taxon>
        <taxon>Eurotiales</taxon>
        <taxon>Aspergillaceae</taxon>
        <taxon>Aspergillus</taxon>
        <taxon>Aspergillus subgen. Circumdati</taxon>
    </lineage>
</organism>
<accession>A0A0L1JF78</accession>
<dbReference type="STRING" id="1509407.A0A0L1JF78"/>
<dbReference type="PANTHER" id="PTHR43662">
    <property type="match status" value="1"/>
</dbReference>
<comment type="caution">
    <text evidence="4">The sequence shown here is derived from an EMBL/GenBank/DDBJ whole genome shotgun (WGS) entry which is preliminary data.</text>
</comment>
<evidence type="ECO:0000259" key="3">
    <source>
        <dbReference type="Pfam" id="PF09362"/>
    </source>
</evidence>
<sequence>MRSIVLSALAAGLAQAYTVTNVGLFMFKNIDPLVVPGKYTSHMHSFFGSDAITANTKTSEELQKGCSTAKNPNDYSTYWVPTLYHVDGSNYTAVPIFRFSAYYVDVSSAEIAIPQNMKLLAGNATATSQDGVDGNAGIQWFCDSQEGEEKDDAAFPTETCKYHLQTLLLFPDCANPDTLEYAYSANPNWVDGYGENRCPIGMKRIPRLRFSIRYDLREILPDGWSGSPPLELACGSSYCSHGDFINGWLPEAAENMVKDAASNDREYFQVSGPNGTGDEGSLCDAEDAQDSDPTHGTSDYWESVKMMGIFTLFCFELLISLDDVTLVPFYSYPIDISPCSTKCRFIQNCRTPTPQDRPPMAYHDKEEIGQVHDVWPKATQVQEAGEILQQIARDWHGASSGRALLGERWTSVWITGYHGHVNNVTYVRYAETGRVYMTRNFATHIDPAHKKEWMNIVGNTGIGIILRSIKIDYKFPMIYPDEVTVYHKVAHDPSSPHSHKDAFNLQAVIISEAKQRPAARVHEDLVIYDYRRGKKAEMPPFMLEQFKSTWELQEKAKKFWQQRILDIEARVRTLEKESWDREDAVEDTGSAKK</sequence>
<dbReference type="InterPro" id="IPR029069">
    <property type="entry name" value="HotDog_dom_sf"/>
</dbReference>
<name>A0A0L1JF78_ASPN3</name>
<dbReference type="AlphaFoldDB" id="A0A0L1JF78"/>
<keyword evidence="2" id="KW-0732">Signal</keyword>
<dbReference type="EMBL" id="JNOM01000014">
    <property type="protein sequence ID" value="KNG90430.1"/>
    <property type="molecule type" value="Genomic_DNA"/>
</dbReference>
<evidence type="ECO:0000256" key="2">
    <source>
        <dbReference type="SAM" id="SignalP"/>
    </source>
</evidence>
<evidence type="ECO:0000313" key="4">
    <source>
        <dbReference type="EMBL" id="KNG90430.1"/>
    </source>
</evidence>
<dbReference type="PANTHER" id="PTHR43662:SF12">
    <property type="entry name" value="DUF1996 DOMAIN-CONTAINING PROTEIN-RELATED"/>
    <property type="match status" value="1"/>
</dbReference>
<dbReference type="CDD" id="cd00586">
    <property type="entry name" value="4HBT"/>
    <property type="match status" value="1"/>
</dbReference>
<dbReference type="GeneID" id="26802836"/>
<keyword evidence="5" id="KW-1185">Reference proteome</keyword>
<dbReference type="Proteomes" id="UP000037505">
    <property type="component" value="Unassembled WGS sequence"/>
</dbReference>
<feature type="domain" description="DUF1996" evidence="3">
    <location>
        <begin position="31"/>
        <end position="248"/>
    </location>
</feature>
<evidence type="ECO:0000256" key="1">
    <source>
        <dbReference type="SAM" id="MobiDB-lite"/>
    </source>
</evidence>
<dbReference type="Pfam" id="PF13279">
    <property type="entry name" value="4HBT_2"/>
    <property type="match status" value="1"/>
</dbReference>